<name>A0A259U012_9BACT</name>
<evidence type="ECO:0000259" key="2">
    <source>
        <dbReference type="Pfam" id="PF01936"/>
    </source>
</evidence>
<protein>
    <recommendedName>
        <fullName evidence="2">NYN domain-containing protein</fullName>
    </recommendedName>
</protein>
<dbReference type="OrthoDB" id="2379772at2"/>
<accession>A0A259U012</accession>
<feature type="domain" description="NYN" evidence="2">
    <location>
        <begin position="5"/>
        <end position="143"/>
    </location>
</feature>
<dbReference type="CDD" id="cd11297">
    <property type="entry name" value="PIN_LabA-like_N_1"/>
    <property type="match status" value="1"/>
</dbReference>
<sequence>MTQACVLIDYQNLHHYLKHQIDDGSPADICTDLLSALRDHLSGARITIGRAYADFSGLDDHTRHVKRSLYLYGIEPVYVPATMHRNTSDLQLAVDAITIREKRPEIDTFVLLTGDRDYVPVVQALIGAGKRVICVGFREHLSPFVVRHTGNGEYIDAATLLPEATLAPQAPVGEPVVTTQFSEPAEIETDEAFKALELTLLHFGQYDEVYLTPLLRRLSEELPQDSDPKALVAELEEAGAVKLERRRGMPYDYTVLLINAEHPEVNEAREELVAPDVDGDSDDGLPFDAADDSEDDLDFSYDDEEVTN</sequence>
<dbReference type="InterPro" id="IPR021139">
    <property type="entry name" value="NYN"/>
</dbReference>
<dbReference type="Pfam" id="PF01936">
    <property type="entry name" value="NYN"/>
    <property type="match status" value="1"/>
</dbReference>
<dbReference type="InParanoid" id="A0A259U012"/>
<dbReference type="Gene3D" id="3.40.50.1010">
    <property type="entry name" value="5'-nuclease"/>
    <property type="match status" value="1"/>
</dbReference>
<organism evidence="3 4">
    <name type="scientific">Rubricoccus marinus</name>
    <dbReference type="NCBI Taxonomy" id="716817"/>
    <lineage>
        <taxon>Bacteria</taxon>
        <taxon>Pseudomonadati</taxon>
        <taxon>Rhodothermota</taxon>
        <taxon>Rhodothermia</taxon>
        <taxon>Rhodothermales</taxon>
        <taxon>Rubricoccaceae</taxon>
        <taxon>Rubricoccus</taxon>
    </lineage>
</organism>
<evidence type="ECO:0000313" key="4">
    <source>
        <dbReference type="Proteomes" id="UP000216446"/>
    </source>
</evidence>
<evidence type="ECO:0000256" key="1">
    <source>
        <dbReference type="SAM" id="MobiDB-lite"/>
    </source>
</evidence>
<dbReference type="EMBL" id="MQWB01000001">
    <property type="protein sequence ID" value="OZC03154.1"/>
    <property type="molecule type" value="Genomic_DNA"/>
</dbReference>
<dbReference type="AlphaFoldDB" id="A0A259U012"/>
<dbReference type="PANTHER" id="PTHR35811">
    <property type="entry name" value="SLR1870 PROTEIN"/>
    <property type="match status" value="1"/>
</dbReference>
<comment type="caution">
    <text evidence="3">The sequence shown here is derived from an EMBL/GenBank/DDBJ whole genome shotgun (WGS) entry which is preliminary data.</text>
</comment>
<evidence type="ECO:0000313" key="3">
    <source>
        <dbReference type="EMBL" id="OZC03154.1"/>
    </source>
</evidence>
<keyword evidence="4" id="KW-1185">Reference proteome</keyword>
<dbReference type="PANTHER" id="PTHR35811:SF1">
    <property type="entry name" value="HTH OST-TYPE DOMAIN-CONTAINING PROTEIN"/>
    <property type="match status" value="1"/>
</dbReference>
<feature type="compositionally biased region" description="Acidic residues" evidence="1">
    <location>
        <begin position="277"/>
        <end position="308"/>
    </location>
</feature>
<dbReference type="Proteomes" id="UP000216446">
    <property type="component" value="Unassembled WGS sequence"/>
</dbReference>
<dbReference type="RefSeq" id="WP_094548211.1">
    <property type="nucleotide sequence ID" value="NZ_MQWB01000001.1"/>
</dbReference>
<dbReference type="GO" id="GO:0004540">
    <property type="term" value="F:RNA nuclease activity"/>
    <property type="evidence" value="ECO:0007669"/>
    <property type="project" value="InterPro"/>
</dbReference>
<gene>
    <name evidence="3" type="ORF">BSZ36_09315</name>
</gene>
<reference evidence="3 4" key="1">
    <citation type="submission" date="2016-11" db="EMBL/GenBank/DDBJ databases">
        <title>Study of marine rhodopsin-containing bacteria.</title>
        <authorList>
            <person name="Yoshizawa S."/>
            <person name="Kumagai Y."/>
            <person name="Kogure K."/>
        </authorList>
    </citation>
    <scope>NUCLEOTIDE SEQUENCE [LARGE SCALE GENOMIC DNA]</scope>
    <source>
        <strain evidence="3 4">SG-29</strain>
    </source>
</reference>
<feature type="region of interest" description="Disordered" evidence="1">
    <location>
        <begin position="270"/>
        <end position="308"/>
    </location>
</feature>
<proteinExistence type="predicted"/>